<sequence>MLYQIGLIVLIVYVALVLSKRFNSTKNGNDLIYEDEMDDEELSSIDEEIH</sequence>
<protein>
    <submittedName>
        <fullName evidence="1">Uncharacterized protein</fullName>
    </submittedName>
</protein>
<reference evidence="1 2" key="1">
    <citation type="journal article" date="2012" name="ISME J.">
        <title>Genomic insights to SAR86, an abundant and uncultivated marine bacterial lineage.</title>
        <authorList>
            <person name="Dupont C.L."/>
            <person name="Rusch D.B."/>
            <person name="Yooseph S."/>
            <person name="Lombardo M.J."/>
            <person name="Richter R.A."/>
            <person name="Valas R."/>
            <person name="Novotny M."/>
            <person name="Yee-Greenbaum J."/>
            <person name="Selengut J.D."/>
            <person name="Haft D.H."/>
            <person name="Halpern A.L."/>
            <person name="Lasken R.S."/>
            <person name="Nealson K."/>
            <person name="Friedman R."/>
            <person name="Venter J.C."/>
        </authorList>
    </citation>
    <scope>NUCLEOTIDE SEQUENCE [LARGE SCALE GENOMIC DNA]</scope>
</reference>
<dbReference type="HOGENOM" id="CLU_3122513_0_0_6"/>
<organism evidence="1 2">
    <name type="scientific">SAR86 cluster bacterium SAR86A</name>
    <dbReference type="NCBI Taxonomy" id="1123866"/>
    <lineage>
        <taxon>Bacteria</taxon>
        <taxon>Pseudomonadati</taxon>
        <taxon>Pseudomonadota</taxon>
        <taxon>Gammaproteobacteria</taxon>
        <taxon>SAR86 cluster</taxon>
    </lineage>
</organism>
<name>J4WSX4_9GAMM</name>
<dbReference type="EMBL" id="JH611156">
    <property type="protein sequence ID" value="EJP71935.1"/>
    <property type="molecule type" value="Genomic_DNA"/>
</dbReference>
<dbReference type="AlphaFoldDB" id="J4WSX4"/>
<proteinExistence type="predicted"/>
<dbReference type="Proteomes" id="UP000010305">
    <property type="component" value="Unassembled WGS sequence"/>
</dbReference>
<evidence type="ECO:0000313" key="2">
    <source>
        <dbReference type="Proteomes" id="UP000010305"/>
    </source>
</evidence>
<accession>J4WSX4</accession>
<evidence type="ECO:0000313" key="1">
    <source>
        <dbReference type="EMBL" id="EJP71935.1"/>
    </source>
</evidence>
<gene>
    <name evidence="1" type="ORF">NT01SARS_0420</name>
</gene>